<protein>
    <submittedName>
        <fullName evidence="1">EcsC family protein</fullName>
    </submittedName>
</protein>
<dbReference type="EMBL" id="JGZL01000008">
    <property type="protein sequence ID" value="KFI89476.1"/>
    <property type="molecule type" value="Genomic_DNA"/>
</dbReference>
<sequence length="349" mass="38415">MTEYYVPSPILDLREKKRLDKVTRDYEKMLEPGPVQKAGNAIARVIPDQVKSFADTMGVAVSQAELYTRIMEYVVQAYAKLEEQAVRYTIDEDNVCERLNKVHTDGEIFSLGEVCLMREYDIAKAVDDVKNWNLGFAAAEGGATCAVGLVGLIPNLAASTFLYFRAVQNIAMMYGYDVRNDSEEMEIASAVLMNAMSPGFVGSGELSTMIGKIMVAGEMAAVKQAAKKSWTAMAQHAGLPLLMAQMRALANNAAKKAVQNAGRKTLEKTVYANVLEQVGRKLTLKTAQRAVPVIGGVIGAGLDAYQMNVILDYAEKFYRKRFLVEKEERIIQLTSDDIAETVDASVEDH</sequence>
<evidence type="ECO:0000313" key="2">
    <source>
        <dbReference type="Proteomes" id="UP000029078"/>
    </source>
</evidence>
<proteinExistence type="predicted"/>
<name>A0A087D1S6_BIFRU</name>
<dbReference type="Pfam" id="PF12787">
    <property type="entry name" value="EcsC"/>
    <property type="match status" value="1"/>
</dbReference>
<accession>A0A087D1S6</accession>
<dbReference type="InterPro" id="IPR024787">
    <property type="entry name" value="EcsC"/>
</dbReference>
<dbReference type="Proteomes" id="UP000029078">
    <property type="component" value="Unassembled WGS sequence"/>
</dbReference>
<dbReference type="PANTHER" id="PTHR41260:SF1">
    <property type="entry name" value="PROTEIN ECSC"/>
    <property type="match status" value="1"/>
</dbReference>
<evidence type="ECO:0000313" key="1">
    <source>
        <dbReference type="EMBL" id="KFI89476.1"/>
    </source>
</evidence>
<keyword evidence="2" id="KW-1185">Reference proteome</keyword>
<dbReference type="PANTHER" id="PTHR41260">
    <property type="entry name" value="PROTEIN ECSC"/>
    <property type="match status" value="1"/>
</dbReference>
<comment type="caution">
    <text evidence="1">The sequence shown here is derived from an EMBL/GenBank/DDBJ whole genome shotgun (WGS) entry which is preliminary data.</text>
</comment>
<dbReference type="RefSeq" id="WP_051592921.1">
    <property type="nucleotide sequence ID" value="NZ_JGZL01000008.1"/>
</dbReference>
<organism evidence="1 2">
    <name type="scientific">Bifidobacterium ruminantium</name>
    <dbReference type="NCBI Taxonomy" id="78346"/>
    <lineage>
        <taxon>Bacteria</taxon>
        <taxon>Bacillati</taxon>
        <taxon>Actinomycetota</taxon>
        <taxon>Actinomycetes</taxon>
        <taxon>Bifidobacteriales</taxon>
        <taxon>Bifidobacteriaceae</taxon>
        <taxon>Bifidobacterium</taxon>
    </lineage>
</organism>
<gene>
    <name evidence="1" type="ORF">BRUM_1259</name>
</gene>
<reference evidence="1 2" key="1">
    <citation type="submission" date="2014-03" db="EMBL/GenBank/DDBJ databases">
        <title>Genomics of Bifidobacteria.</title>
        <authorList>
            <person name="Ventura M."/>
            <person name="Milani C."/>
            <person name="Lugli G.A."/>
        </authorList>
    </citation>
    <scope>NUCLEOTIDE SEQUENCE [LARGE SCALE GENOMIC DNA]</scope>
    <source>
        <strain evidence="1 2">LMG 21811</strain>
    </source>
</reference>
<dbReference type="AlphaFoldDB" id="A0A087D1S6"/>
<dbReference type="eggNOG" id="ENOG5030I5M">
    <property type="taxonomic scope" value="Bacteria"/>
</dbReference>
<dbReference type="STRING" id="78346.BRUM_1259"/>